<evidence type="ECO:0000313" key="1">
    <source>
        <dbReference type="EMBL" id="MET4716104.1"/>
    </source>
</evidence>
<reference evidence="1 2" key="1">
    <citation type="submission" date="2024-06" db="EMBL/GenBank/DDBJ databases">
        <title>Genomic Encyclopedia of Type Strains, Phase V (KMG-V): Genome sequencing to study the core and pangenomes of soil and plant-associated prokaryotes.</title>
        <authorList>
            <person name="Whitman W."/>
        </authorList>
    </citation>
    <scope>NUCLEOTIDE SEQUENCE [LARGE SCALE GENOMIC DNA]</scope>
    <source>
        <strain evidence="1 2">USDA 160</strain>
    </source>
</reference>
<dbReference type="Proteomes" id="UP001549291">
    <property type="component" value="Unassembled WGS sequence"/>
</dbReference>
<keyword evidence="2" id="KW-1185">Reference proteome</keyword>
<organism evidence="1 2">
    <name type="scientific">Bradyrhizobium japonicum</name>
    <dbReference type="NCBI Taxonomy" id="375"/>
    <lineage>
        <taxon>Bacteria</taxon>
        <taxon>Pseudomonadati</taxon>
        <taxon>Pseudomonadota</taxon>
        <taxon>Alphaproteobacteria</taxon>
        <taxon>Hyphomicrobiales</taxon>
        <taxon>Nitrobacteraceae</taxon>
        <taxon>Bradyrhizobium</taxon>
    </lineage>
</organism>
<evidence type="ECO:0000313" key="2">
    <source>
        <dbReference type="Proteomes" id="UP001549291"/>
    </source>
</evidence>
<sequence>MVSDTPSAAPIKENAMISKLLANGGATATVLWGYIGPSSREGFVTIHPSLRDLSVTIEIAERDIIYVADIPESIFPFDAKAVWIRSEASISHRLQETAESVRSHRVEGSAGAFSGADARPGMVDVTKGRLQMRVADWRQAAEDCKSPCSSTCYTPCGVCKSICKVKV</sequence>
<accession>A0ABV2RGQ7</accession>
<gene>
    <name evidence="1" type="ORF">ABIF63_000207</name>
</gene>
<comment type="caution">
    <text evidence="1">The sequence shown here is derived from an EMBL/GenBank/DDBJ whole genome shotgun (WGS) entry which is preliminary data.</text>
</comment>
<dbReference type="EMBL" id="JBEPTQ010000001">
    <property type="protein sequence ID" value="MET4716104.1"/>
    <property type="molecule type" value="Genomic_DNA"/>
</dbReference>
<protein>
    <submittedName>
        <fullName evidence="1">Uncharacterized protein</fullName>
    </submittedName>
</protein>
<proteinExistence type="predicted"/>
<name>A0ABV2RGQ7_BRAJP</name>